<feature type="domain" description="N-acetyltransferase" evidence="2">
    <location>
        <begin position="4"/>
        <end position="166"/>
    </location>
</feature>
<dbReference type="RefSeq" id="WP_161259206.1">
    <property type="nucleotide sequence ID" value="NZ_WXEY01000017.1"/>
</dbReference>
<dbReference type="CDD" id="cd04301">
    <property type="entry name" value="NAT_SF"/>
    <property type="match status" value="1"/>
</dbReference>
<accession>A0A845L7S3</accession>
<dbReference type="AlphaFoldDB" id="A0A845L7S3"/>
<proteinExistence type="predicted"/>
<dbReference type="GO" id="GO:0008080">
    <property type="term" value="F:N-acetyltransferase activity"/>
    <property type="evidence" value="ECO:0007669"/>
    <property type="project" value="InterPro"/>
</dbReference>
<dbReference type="PANTHER" id="PTHR13947:SF37">
    <property type="entry name" value="LD18367P"/>
    <property type="match status" value="1"/>
</dbReference>
<dbReference type="InterPro" id="IPR016181">
    <property type="entry name" value="Acyl_CoA_acyltransferase"/>
</dbReference>
<dbReference type="PROSITE" id="PS51186">
    <property type="entry name" value="GNAT"/>
    <property type="match status" value="1"/>
</dbReference>
<dbReference type="InterPro" id="IPR000182">
    <property type="entry name" value="GNAT_dom"/>
</dbReference>
<evidence type="ECO:0000259" key="2">
    <source>
        <dbReference type="PROSITE" id="PS51186"/>
    </source>
</evidence>
<keyword evidence="1 3" id="KW-0808">Transferase</keyword>
<protein>
    <submittedName>
        <fullName evidence="3">GNAT family N-acetyltransferase</fullName>
    </submittedName>
</protein>
<gene>
    <name evidence="3" type="ORF">GTO91_13255</name>
</gene>
<reference evidence="3 4" key="1">
    <citation type="submission" date="2020-01" db="EMBL/GenBank/DDBJ databases">
        <title>Whole-genome sequence of Heliobacterium undosum DSM 13378.</title>
        <authorList>
            <person name="Kyndt J.A."/>
            <person name="Meyer T.E."/>
        </authorList>
    </citation>
    <scope>NUCLEOTIDE SEQUENCE [LARGE SCALE GENOMIC DNA]</scope>
    <source>
        <strain evidence="3 4">DSM 13378</strain>
    </source>
</reference>
<dbReference type="Gene3D" id="3.40.630.30">
    <property type="match status" value="1"/>
</dbReference>
<organism evidence="3 4">
    <name type="scientific">Heliomicrobium undosum</name>
    <dbReference type="NCBI Taxonomy" id="121734"/>
    <lineage>
        <taxon>Bacteria</taxon>
        <taxon>Bacillati</taxon>
        <taxon>Bacillota</taxon>
        <taxon>Clostridia</taxon>
        <taxon>Eubacteriales</taxon>
        <taxon>Heliobacteriaceae</taxon>
        <taxon>Heliomicrobium</taxon>
    </lineage>
</organism>
<evidence type="ECO:0000256" key="1">
    <source>
        <dbReference type="ARBA" id="ARBA00022679"/>
    </source>
</evidence>
<dbReference type="SUPFAM" id="SSF55729">
    <property type="entry name" value="Acyl-CoA N-acyltransferases (Nat)"/>
    <property type="match status" value="1"/>
</dbReference>
<name>A0A845L7S3_9FIRM</name>
<dbReference type="Proteomes" id="UP000463470">
    <property type="component" value="Unassembled WGS sequence"/>
</dbReference>
<dbReference type="EMBL" id="WXEY01000017">
    <property type="protein sequence ID" value="MZP30680.1"/>
    <property type="molecule type" value="Genomic_DNA"/>
</dbReference>
<dbReference type="InterPro" id="IPR050769">
    <property type="entry name" value="NAT_camello-type"/>
</dbReference>
<comment type="caution">
    <text evidence="3">The sequence shown here is derived from an EMBL/GenBank/DDBJ whole genome shotgun (WGS) entry which is preliminary data.</text>
</comment>
<keyword evidence="4" id="KW-1185">Reference proteome</keyword>
<dbReference type="OrthoDB" id="9798006at2"/>
<dbReference type="PANTHER" id="PTHR13947">
    <property type="entry name" value="GNAT FAMILY N-ACETYLTRANSFERASE"/>
    <property type="match status" value="1"/>
</dbReference>
<sequence length="166" mass="19328">MGKYLYRMADKSDVAGLVELEALLLEEIIQRTHIAHFQIDQAEIQRNIEQFIETQKMWFFIAVDDAGNGRQCVGFIGLTEAHALYTHGKYGIITEFYVRNAYRDKGVGNRLLQEALQFAQMQEWKRFEVTTPPLPEFENSLRFYTKNGFSITGGRKLKAEEKRQTR</sequence>
<dbReference type="Pfam" id="PF13508">
    <property type="entry name" value="Acetyltransf_7"/>
    <property type="match status" value="1"/>
</dbReference>
<evidence type="ECO:0000313" key="4">
    <source>
        <dbReference type="Proteomes" id="UP000463470"/>
    </source>
</evidence>
<evidence type="ECO:0000313" key="3">
    <source>
        <dbReference type="EMBL" id="MZP30680.1"/>
    </source>
</evidence>